<comment type="caution">
    <text evidence="2">The sequence shown here is derived from an EMBL/GenBank/DDBJ whole genome shotgun (WGS) entry which is preliminary data.</text>
</comment>
<dbReference type="SUPFAM" id="SSF53254">
    <property type="entry name" value="Phosphoglycerate mutase-like"/>
    <property type="match status" value="1"/>
</dbReference>
<proteinExistence type="predicted"/>
<sequence length="353" mass="38921">MLKYIYVCRHGFRSNWVDPSIKSGPTGMNRDPPLAAHGLDQAESLATFLSSPSSTSPYPIPEIVFSSPFYRCIQTALPTAQALGLTLADGESFDDEKEDDEQISAEGQKEKRGEAKRKRKSRKGLHLEHGVGEWYSPVYPNTGLHPRPSLSHALSPLFPPGSINPFYQPTLFPSRKGESLEGLHERAEIFIDAWTRRVEGEWPDVECVVIFAHAASIIALGRALTGNRSLEVIAGCATTSLYARKQSSSSSSSSSSSPKPNPGSSQYTILYSGRYDYLPLGLERDWSFADVVLTPDGEVVSDNGDGDGHLGEEWEEGLSDVGKRWLEDTRFERKRVSGKGEIGVGDRERKSRM</sequence>
<dbReference type="SMART" id="SM00855">
    <property type="entry name" value="PGAM"/>
    <property type="match status" value="1"/>
</dbReference>
<evidence type="ECO:0000313" key="2">
    <source>
        <dbReference type="EMBL" id="OXG11533.1"/>
    </source>
</evidence>
<evidence type="ECO:0000313" key="3">
    <source>
        <dbReference type="Proteomes" id="UP000199727"/>
    </source>
</evidence>
<gene>
    <name evidence="2" type="ORF">C361_06640</name>
</gene>
<dbReference type="OrthoDB" id="414418at2759"/>
<accession>A0A854Q677</accession>
<evidence type="ECO:0000256" key="1">
    <source>
        <dbReference type="SAM" id="MobiDB-lite"/>
    </source>
</evidence>
<dbReference type="PANTHER" id="PTHR16469">
    <property type="entry name" value="UBIQUITIN-ASSOCIATED AND SH3 DOMAIN-CONTAINING BA-RELATED"/>
    <property type="match status" value="1"/>
</dbReference>
<dbReference type="InterPro" id="IPR013078">
    <property type="entry name" value="His_Pase_superF_clade-1"/>
</dbReference>
<feature type="region of interest" description="Disordered" evidence="1">
    <location>
        <begin position="92"/>
        <end position="123"/>
    </location>
</feature>
<reference evidence="2 3" key="1">
    <citation type="submission" date="2017-06" db="EMBL/GenBank/DDBJ databases">
        <title>Global population genomics of the pathogenic fungus Cryptococcus neoformans var. grubii.</title>
        <authorList>
            <person name="Cuomo C."/>
            <person name="Litvintseva A."/>
            <person name="Chen Y."/>
            <person name="Young S."/>
            <person name="Zeng Q."/>
            <person name="Chapman S."/>
            <person name="Gujja S."/>
            <person name="Saif S."/>
            <person name="Birren B."/>
        </authorList>
    </citation>
    <scope>NUCLEOTIDE SEQUENCE [LARGE SCALE GENOMIC DNA]</scope>
    <source>
        <strain evidence="2 3">Tu259-1</strain>
    </source>
</reference>
<protein>
    <submittedName>
        <fullName evidence="2">Transcription factor C subunit 7</fullName>
    </submittedName>
</protein>
<dbReference type="PANTHER" id="PTHR16469:SF51">
    <property type="entry name" value="TRANSCRIPTION FACTOR TAU 55 KDA SUBUNIT"/>
    <property type="match status" value="1"/>
</dbReference>
<dbReference type="AlphaFoldDB" id="A0A854Q677"/>
<dbReference type="EMBL" id="AMKT01000098">
    <property type="protein sequence ID" value="OXG11533.1"/>
    <property type="molecule type" value="Genomic_DNA"/>
</dbReference>
<feature type="compositionally biased region" description="Basic residues" evidence="1">
    <location>
        <begin position="114"/>
        <end position="123"/>
    </location>
</feature>
<name>A0A854Q677_CRYNE</name>
<dbReference type="Pfam" id="PF00300">
    <property type="entry name" value="His_Phos_1"/>
    <property type="match status" value="1"/>
</dbReference>
<dbReference type="InterPro" id="IPR051710">
    <property type="entry name" value="Phosphatase_SH3-domain"/>
</dbReference>
<dbReference type="CDD" id="cd07067">
    <property type="entry name" value="HP_PGM_like"/>
    <property type="match status" value="1"/>
</dbReference>
<dbReference type="InterPro" id="IPR029033">
    <property type="entry name" value="His_PPase_superfam"/>
</dbReference>
<feature type="compositionally biased region" description="Acidic residues" evidence="1">
    <location>
        <begin position="92"/>
        <end position="103"/>
    </location>
</feature>
<dbReference type="Proteomes" id="UP000199727">
    <property type="component" value="Unassembled WGS sequence"/>
</dbReference>
<organism evidence="2 3">
    <name type="scientific">Cryptococcus neoformans Tu259-1</name>
    <dbReference type="NCBI Taxonomy" id="1230072"/>
    <lineage>
        <taxon>Eukaryota</taxon>
        <taxon>Fungi</taxon>
        <taxon>Dikarya</taxon>
        <taxon>Basidiomycota</taxon>
        <taxon>Agaricomycotina</taxon>
        <taxon>Tremellomycetes</taxon>
        <taxon>Tremellales</taxon>
        <taxon>Cryptococcaceae</taxon>
        <taxon>Cryptococcus</taxon>
        <taxon>Cryptococcus neoformans species complex</taxon>
    </lineage>
</organism>
<dbReference type="Gene3D" id="3.40.50.1240">
    <property type="entry name" value="Phosphoglycerate mutase-like"/>
    <property type="match status" value="1"/>
</dbReference>